<dbReference type="STRING" id="1432141.A0A015JH65"/>
<dbReference type="Gene3D" id="3.80.10.10">
    <property type="entry name" value="Ribonuclease Inhibitor"/>
    <property type="match status" value="1"/>
</dbReference>
<keyword evidence="2" id="KW-1185">Reference proteome</keyword>
<proteinExistence type="predicted"/>
<comment type="caution">
    <text evidence="1">The sequence shown here is derived from an EMBL/GenBank/DDBJ whole genome shotgun (WGS) entry which is preliminary data.</text>
</comment>
<dbReference type="OrthoDB" id="1751604at2759"/>
<organism evidence="1 2">
    <name type="scientific">Rhizophagus irregularis (strain DAOM 197198w)</name>
    <name type="common">Glomus intraradices</name>
    <dbReference type="NCBI Taxonomy" id="1432141"/>
    <lineage>
        <taxon>Eukaryota</taxon>
        <taxon>Fungi</taxon>
        <taxon>Fungi incertae sedis</taxon>
        <taxon>Mucoromycota</taxon>
        <taxon>Glomeromycotina</taxon>
        <taxon>Glomeromycetes</taxon>
        <taxon>Glomerales</taxon>
        <taxon>Glomeraceae</taxon>
        <taxon>Rhizophagus</taxon>
    </lineage>
</organism>
<protein>
    <recommendedName>
        <fullName evidence="3">F-box domain-containing protein</fullName>
    </recommendedName>
</protein>
<dbReference type="EMBL" id="JEMT01028563">
    <property type="protein sequence ID" value="EXX54259.1"/>
    <property type="molecule type" value="Genomic_DNA"/>
</dbReference>
<gene>
    <name evidence="1" type="ORF">RirG_236240</name>
</gene>
<evidence type="ECO:0000313" key="1">
    <source>
        <dbReference type="EMBL" id="EXX54259.1"/>
    </source>
</evidence>
<dbReference type="InterPro" id="IPR032675">
    <property type="entry name" value="LRR_dom_sf"/>
</dbReference>
<accession>A0A015JH65</accession>
<dbReference type="Proteomes" id="UP000022910">
    <property type="component" value="Unassembled WGS sequence"/>
</dbReference>
<reference evidence="1 2" key="1">
    <citation type="submission" date="2014-02" db="EMBL/GenBank/DDBJ databases">
        <title>Single nucleus genome sequencing reveals high similarity among nuclei of an endomycorrhizal fungus.</title>
        <authorList>
            <person name="Lin K."/>
            <person name="Geurts R."/>
            <person name="Zhang Z."/>
            <person name="Limpens E."/>
            <person name="Saunders D.G."/>
            <person name="Mu D."/>
            <person name="Pang E."/>
            <person name="Cao H."/>
            <person name="Cha H."/>
            <person name="Lin T."/>
            <person name="Zhou Q."/>
            <person name="Shang Y."/>
            <person name="Li Y."/>
            <person name="Ivanov S."/>
            <person name="Sharma T."/>
            <person name="Velzen R.V."/>
            <person name="Ruijter N.D."/>
            <person name="Aanen D.K."/>
            <person name="Win J."/>
            <person name="Kamoun S."/>
            <person name="Bisseling T."/>
            <person name="Huang S."/>
        </authorList>
    </citation>
    <scope>NUCLEOTIDE SEQUENCE [LARGE SCALE GENOMIC DNA]</scope>
    <source>
        <strain evidence="2">DAOM197198w</strain>
    </source>
</reference>
<sequence>MACSKLFSGDLPELMNEVIQYFHYDHKTLHSCILVNRLWCRLAIPLLWEDPFSIKDPKNYHFIEIYLHYLNDDDKTKLNEYVIHNELFPSNALFNYPSFIQHLSSFKICCSIEKWITTVGTSTTSNEQHSRYFTRKTNLQIPISTKLIYKLLFLIFIENGANLHSFEVTFIRKIEIDYFNEIFELILQNPNFIYNIKNFKIDFHEITDNIMEFLRNIYSNCKSISSLDFQFPSCNFNYSVIEKSLSQLIKSQENLQKILFGYNDSPLHHSLLSLKYSDCSNTLNTIIFYHVDFKNIVVLNEAFNQLNALESIHIVYCYSLDSNFVQQISNVTKPFKLKSLFMRGILQIESLKLLMQKFGNYIENIGITNKESQQLLQLIIKYCSNIKYLVTTWLDTTKSVYLLFSLIENITQNLNYLTINCPRYSESYYFSSIILQNLGQILPFKLKYLNLILMISNTINLEIFLKNLQNTFIKRLLIKNVIVKEENEDIFPYIKEYIMKTKRVEYLAILENIDGKYEDLFFQKEKVKVFQLHGIKVLNYSDLVINVYDFIKEIC</sequence>
<dbReference type="AlphaFoldDB" id="A0A015JH65"/>
<dbReference type="HOGENOM" id="CLU_028913_2_1_1"/>
<evidence type="ECO:0000313" key="2">
    <source>
        <dbReference type="Proteomes" id="UP000022910"/>
    </source>
</evidence>
<name>A0A015JH65_RHIIW</name>
<evidence type="ECO:0008006" key="3">
    <source>
        <dbReference type="Google" id="ProtNLM"/>
    </source>
</evidence>